<dbReference type="Pfam" id="PF04645">
    <property type="entry name" value="DUF603"/>
    <property type="match status" value="1"/>
</dbReference>
<dbReference type="EMBL" id="CP044629">
    <property type="protein sequence ID" value="QFP42434.1"/>
    <property type="molecule type" value="Genomic_DNA"/>
</dbReference>
<evidence type="ECO:0000313" key="2">
    <source>
        <dbReference type="EMBL" id="WAZ72310.1"/>
    </source>
</evidence>
<sequence length="34" mass="4216">MSKVKKTYEDNIVYFREGRPNDAKIEKKWELHVY</sequence>
<evidence type="ECO:0000313" key="3">
    <source>
        <dbReference type="Proteomes" id="UP001164513"/>
    </source>
</evidence>
<reference evidence="2" key="2">
    <citation type="submission" date="2022-12" db="EMBL/GenBank/DDBJ databases">
        <title>B. miyamotoi WGS.</title>
        <authorList>
            <person name="Gabriele M."/>
            <person name="Kuleshov K.V."/>
            <person name="Hepner S."/>
            <person name="Hoornstra D."/>
            <person name="Hovius J.W."/>
            <person name="Platonov A.E."/>
            <person name="Fingerle V."/>
            <person name="Strube C."/>
        </authorList>
    </citation>
    <scope>NUCLEOTIDE SEQUENCE</scope>
    <source>
        <strain evidence="2">ZStruIII14-9</strain>
        <plasmid evidence="2">pZSt-lp92</plasmid>
    </source>
</reference>
<protein>
    <submittedName>
        <fullName evidence="1">DUF603 domain-containing protein</fullName>
    </submittedName>
</protein>
<geneLocation type="plasmid" evidence="1">
    <name>unnamed</name>
</geneLocation>
<evidence type="ECO:0000313" key="1">
    <source>
        <dbReference type="EMBL" id="QFP42434.1"/>
    </source>
</evidence>
<accession>A0A5P8AUP5</accession>
<dbReference type="AlphaFoldDB" id="A0A5P8AUP5"/>
<dbReference type="RefSeq" id="WP_152301152.1">
    <property type="nucleotide sequence ID" value="NZ_CP044629.1"/>
</dbReference>
<dbReference type="InterPro" id="IPR006739">
    <property type="entry name" value="DUF603"/>
</dbReference>
<keyword evidence="1" id="KW-0614">Plasmid</keyword>
<dbReference type="Proteomes" id="UP001164513">
    <property type="component" value="Plasmid pZSt-lp92"/>
</dbReference>
<gene>
    <name evidence="1" type="ORF">F9Y90_04810</name>
    <name evidence="2" type="ORF">O5404_04645</name>
</gene>
<dbReference type="EMBL" id="CP114721">
    <property type="protein sequence ID" value="WAZ72310.1"/>
    <property type="molecule type" value="Genomic_DNA"/>
</dbReference>
<geneLocation type="plasmid" evidence="2 3">
    <name>pZSt-lp92</name>
</geneLocation>
<organism evidence="1">
    <name type="scientific">Borrelia miyamotoi</name>
    <dbReference type="NCBI Taxonomy" id="47466"/>
    <lineage>
        <taxon>Bacteria</taxon>
        <taxon>Pseudomonadati</taxon>
        <taxon>Spirochaetota</taxon>
        <taxon>Spirochaetia</taxon>
        <taxon>Spirochaetales</taxon>
        <taxon>Borreliaceae</taxon>
        <taxon>Borrelia</taxon>
    </lineage>
</organism>
<name>A0A5P8AUP5_9SPIR</name>
<proteinExistence type="predicted"/>
<reference evidence="1" key="1">
    <citation type="submission" date="2019-10" db="EMBL/GenBank/DDBJ databases">
        <title>Whole genome sequencing of Borrelia miyamotoi strains isolated in Europe.</title>
        <authorList>
            <person name="Sprong H."/>
            <person name="Azagi T."/>
            <person name="Kuleshov K.V."/>
            <person name="Platonov A.E."/>
            <person name="Hoornstra D."/>
            <person name="Hovius J.W."/>
        </authorList>
    </citation>
    <scope>NUCLEOTIDE SEQUENCE</scope>
    <source>
        <strain evidence="1">NL-IR-2</strain>
        <plasmid evidence="1">unnamed</plasmid>
    </source>
</reference>